<dbReference type="InterPro" id="IPR010998">
    <property type="entry name" value="Integrase_recombinase_N"/>
</dbReference>
<evidence type="ECO:0000259" key="2">
    <source>
        <dbReference type="Pfam" id="PF20172"/>
    </source>
</evidence>
<dbReference type="InterPro" id="IPR046668">
    <property type="entry name" value="DUF6538"/>
</dbReference>
<dbReference type="Proteomes" id="UP000182680">
    <property type="component" value="Unassembled WGS sequence"/>
</dbReference>
<organism evidence="3 4">
    <name type="scientific">Desulfovibrio desulfuricans</name>
    <dbReference type="NCBI Taxonomy" id="876"/>
    <lineage>
        <taxon>Bacteria</taxon>
        <taxon>Pseudomonadati</taxon>
        <taxon>Thermodesulfobacteriota</taxon>
        <taxon>Desulfovibrionia</taxon>
        <taxon>Desulfovibrionales</taxon>
        <taxon>Desulfovibrionaceae</taxon>
        <taxon>Desulfovibrio</taxon>
    </lineage>
</organism>
<reference evidence="4" key="1">
    <citation type="submission" date="2016-11" db="EMBL/GenBank/DDBJ databases">
        <authorList>
            <person name="Jaros S."/>
            <person name="Januszkiewicz K."/>
            <person name="Wedrychowicz H."/>
        </authorList>
    </citation>
    <scope>NUCLEOTIDE SEQUENCE [LARGE SCALE GENOMIC DNA]</scope>
    <source>
        <strain evidence="4">DSM 7057</strain>
    </source>
</reference>
<dbReference type="Pfam" id="PF20172">
    <property type="entry name" value="DUF6538"/>
    <property type="match status" value="1"/>
</dbReference>
<dbReference type="InterPro" id="IPR011010">
    <property type="entry name" value="DNA_brk_join_enz"/>
</dbReference>
<comment type="caution">
    <text evidence="3">The sequence shown here is derived from an EMBL/GenBank/DDBJ whole genome shotgun (WGS) entry which is preliminary data.</text>
</comment>
<feature type="domain" description="DUF6538" evidence="2">
    <location>
        <begin position="43"/>
        <end position="94"/>
    </location>
</feature>
<gene>
    <name evidence="3" type="ORF">SAMN02910291_02863</name>
</gene>
<evidence type="ECO:0000313" key="4">
    <source>
        <dbReference type="Proteomes" id="UP000182680"/>
    </source>
</evidence>
<accession>A0AA94HVF0</accession>
<evidence type="ECO:0000256" key="1">
    <source>
        <dbReference type="ARBA" id="ARBA00023125"/>
    </source>
</evidence>
<dbReference type="GO" id="GO:0003677">
    <property type="term" value="F:DNA binding"/>
    <property type="evidence" value="ECO:0007669"/>
    <property type="project" value="UniProtKB-KW"/>
</dbReference>
<dbReference type="Gene3D" id="1.10.150.130">
    <property type="match status" value="1"/>
</dbReference>
<dbReference type="PROSITE" id="PS51257">
    <property type="entry name" value="PROKAR_LIPOPROTEIN"/>
    <property type="match status" value="1"/>
</dbReference>
<protein>
    <recommendedName>
        <fullName evidence="2">DUF6538 domain-containing protein</fullName>
    </recommendedName>
</protein>
<sequence length="487" mass="55580">MGPKGSKQGSNLPTGTGLVMTQTLTFVQACGKTANSHSHAPSYLYRKRNIYYFRYVLPKHMRKSLGGTEIRLSLRTAYVREAKTLADRLHDALRTDLQGQQMLTLQEIKKRLAALVTNLAEFQAGQFETMAHDSFYANADDALSAQGLRYKQKALYQDRRRQEAMYENWLAEKLNGPILSSITTEKYNELLDRPFKAEYFFALYAERHAVYLVRKGFFSQEEIEENKAVIGKALMQACLMFNDYVVADEDGNSIEAQKILAEYLAAANLPLAPAVTQPPPPAPKKLFYSEAVEKYIAAKLQENAWKPHNVPDIRTRLLNFVEIKGDMPIEDISRQDMRSFREILQKLPPHRNKSKKYAGKSIAEVLAMNPEQTLNVATINTALEAVGSLLEWYVREDILDRNPAKGLQIKDTRQAIDLRESFSRDDLDRIFAHPKFVNRSFAHPAYFWIPLIGLFTGMRLEEIAQLFCKDVYQEADSTCKCNTLKVE</sequence>
<name>A0AA94HVF0_DESDE</name>
<dbReference type="SUPFAM" id="SSF56349">
    <property type="entry name" value="DNA breaking-rejoining enzymes"/>
    <property type="match status" value="1"/>
</dbReference>
<dbReference type="AlphaFoldDB" id="A0AA94HVF0"/>
<dbReference type="EMBL" id="FPIW01000101">
    <property type="protein sequence ID" value="SFW74308.1"/>
    <property type="molecule type" value="Genomic_DNA"/>
</dbReference>
<evidence type="ECO:0000313" key="3">
    <source>
        <dbReference type="EMBL" id="SFW74308.1"/>
    </source>
</evidence>
<keyword evidence="1" id="KW-0238">DNA-binding</keyword>
<proteinExistence type="predicted"/>